<name>A0ABV2CPH7_9RHOO</name>
<dbReference type="EMBL" id="JBEWLZ010000004">
    <property type="protein sequence ID" value="MET1489820.1"/>
    <property type="molecule type" value="Genomic_DNA"/>
</dbReference>
<feature type="region of interest" description="Disordered" evidence="1">
    <location>
        <begin position="42"/>
        <end position="80"/>
    </location>
</feature>
<reference evidence="2 3" key="1">
    <citation type="submission" date="2024-07" db="EMBL/GenBank/DDBJ databases">
        <title>Uliginosibacterium paludis KCTC:42655.</title>
        <authorList>
            <person name="Kim M.K."/>
        </authorList>
    </citation>
    <scope>NUCLEOTIDE SEQUENCE [LARGE SCALE GENOMIC DNA]</scope>
    <source>
        <strain evidence="2 3">KCTC 42655</strain>
    </source>
</reference>
<comment type="caution">
    <text evidence="2">The sequence shown here is derived from an EMBL/GenBank/DDBJ whole genome shotgun (WGS) entry which is preliminary data.</text>
</comment>
<evidence type="ECO:0000313" key="2">
    <source>
        <dbReference type="EMBL" id="MET1489820.1"/>
    </source>
</evidence>
<protein>
    <submittedName>
        <fullName evidence="2">Uncharacterized protein</fullName>
    </submittedName>
</protein>
<gene>
    <name evidence="2" type="ORF">ABVT11_08270</name>
</gene>
<evidence type="ECO:0000313" key="3">
    <source>
        <dbReference type="Proteomes" id="UP001548590"/>
    </source>
</evidence>
<sequence>MMVWTGVAILSIESPASVAGTRQITRQEYWCSYPAAALAQRAAAEGIPSHGQQDDGRNAQCDEGGGQQRKDKSRPSAGFEVSVEYRQKQEEAEQACETCSQEKQDAIAVPQADGGRLIKQVGQQFAGKGQQQG</sequence>
<organism evidence="2 3">
    <name type="scientific">Uliginosibacterium paludis</name>
    <dbReference type="NCBI Taxonomy" id="1615952"/>
    <lineage>
        <taxon>Bacteria</taxon>
        <taxon>Pseudomonadati</taxon>
        <taxon>Pseudomonadota</taxon>
        <taxon>Betaproteobacteria</taxon>
        <taxon>Rhodocyclales</taxon>
        <taxon>Zoogloeaceae</taxon>
        <taxon>Uliginosibacterium</taxon>
    </lineage>
</organism>
<dbReference type="Proteomes" id="UP001548590">
    <property type="component" value="Unassembled WGS sequence"/>
</dbReference>
<keyword evidence="3" id="KW-1185">Reference proteome</keyword>
<dbReference type="RefSeq" id="WP_353978376.1">
    <property type="nucleotide sequence ID" value="NZ_JBEWLZ010000004.1"/>
</dbReference>
<proteinExistence type="predicted"/>
<evidence type="ECO:0000256" key="1">
    <source>
        <dbReference type="SAM" id="MobiDB-lite"/>
    </source>
</evidence>
<accession>A0ABV2CPH7</accession>